<name>A0AA41WHW7_9GAMM</name>
<dbReference type="AlphaFoldDB" id="A0AA41WHW7"/>
<evidence type="ECO:0000313" key="4">
    <source>
        <dbReference type="Proteomes" id="UP001165292"/>
    </source>
</evidence>
<organism evidence="3 4">
    <name type="scientific">Stutzerimonas nitrititolerans</name>
    <dbReference type="NCBI Taxonomy" id="2482751"/>
    <lineage>
        <taxon>Bacteria</taxon>
        <taxon>Pseudomonadati</taxon>
        <taxon>Pseudomonadota</taxon>
        <taxon>Gammaproteobacteria</taxon>
        <taxon>Pseudomonadales</taxon>
        <taxon>Pseudomonadaceae</taxon>
        <taxon>Stutzerimonas</taxon>
    </lineage>
</organism>
<dbReference type="Pfam" id="PF25559">
    <property type="entry name" value="DUF7931"/>
    <property type="match status" value="1"/>
</dbReference>
<reference evidence="3" key="1">
    <citation type="submission" date="2022-06" db="EMBL/GenBank/DDBJ databases">
        <title>Detection of beta-lactamases in bacteria of animal origin.</title>
        <authorList>
            <person name="Mlynarcik P."/>
            <person name="Zdarska V."/>
            <person name="Chudobova H."/>
            <person name="Prochazkova P."/>
            <person name="Hricova K."/>
            <person name="Mezerova K."/>
            <person name="Bardon J."/>
            <person name="Dolejska M."/>
            <person name="Sukkar I."/>
            <person name="Kolar M."/>
        </authorList>
    </citation>
    <scope>NUCLEOTIDE SEQUENCE</scope>
    <source>
        <strain evidence="3">S 300-3</strain>
    </source>
</reference>
<evidence type="ECO:0000256" key="1">
    <source>
        <dbReference type="SAM" id="MobiDB-lite"/>
    </source>
</evidence>
<proteinExistence type="predicted"/>
<dbReference type="RefSeq" id="WP_253163483.1">
    <property type="nucleotide sequence ID" value="NZ_DAMAWZ010000020.1"/>
</dbReference>
<protein>
    <submittedName>
        <fullName evidence="3">Histone acetyltransferase HPA2</fullName>
    </submittedName>
</protein>
<sequence>MQRDAPNDSNASADLPAIEFDSPGRFSVHNPDTELPAKEPRPAIAIAQGRALQHFTSPEEARAHALALFQGANRDICLYSPDLERWLYGNSAIQQVCSRFLLAHPRNRLRVLVRDAGSAVRDGHMLLALARRLTSRLHIRKLNPEYPNEDCAFLVVDGHSLMVRPKVAQQTGYALHNDPGKARLRQSQFNQAWDHSLSDPDLRSFLL</sequence>
<evidence type="ECO:0000259" key="2">
    <source>
        <dbReference type="Pfam" id="PF25559"/>
    </source>
</evidence>
<feature type="domain" description="DUF7931" evidence="2">
    <location>
        <begin position="58"/>
        <end position="205"/>
    </location>
</feature>
<dbReference type="InterPro" id="IPR057691">
    <property type="entry name" value="DUF7931"/>
</dbReference>
<dbReference type="Proteomes" id="UP001165292">
    <property type="component" value="Unassembled WGS sequence"/>
</dbReference>
<comment type="caution">
    <text evidence="3">The sequence shown here is derived from an EMBL/GenBank/DDBJ whole genome shotgun (WGS) entry which is preliminary data.</text>
</comment>
<feature type="region of interest" description="Disordered" evidence="1">
    <location>
        <begin position="1"/>
        <end position="34"/>
    </location>
</feature>
<accession>A0AA41WHW7</accession>
<dbReference type="EMBL" id="JAMYBS010000015">
    <property type="protein sequence ID" value="MCO7545789.1"/>
    <property type="molecule type" value="Genomic_DNA"/>
</dbReference>
<evidence type="ECO:0000313" key="3">
    <source>
        <dbReference type="EMBL" id="MCO7545789.1"/>
    </source>
</evidence>
<gene>
    <name evidence="3" type="ORF">NJF43_13595</name>
</gene>